<evidence type="ECO:0000313" key="6">
    <source>
        <dbReference type="EMBL" id="MDP9829763.1"/>
    </source>
</evidence>
<comment type="caution">
    <text evidence="6">The sequence shown here is derived from an EMBL/GenBank/DDBJ whole genome shotgun (WGS) entry which is preliminary data.</text>
</comment>
<gene>
    <name evidence="6" type="ORF">J2S57_005512</name>
</gene>
<keyword evidence="7" id="KW-1185">Reference proteome</keyword>
<organism evidence="6 7">
    <name type="scientific">Kineosporia succinea</name>
    <dbReference type="NCBI Taxonomy" id="84632"/>
    <lineage>
        <taxon>Bacteria</taxon>
        <taxon>Bacillati</taxon>
        <taxon>Actinomycetota</taxon>
        <taxon>Actinomycetes</taxon>
        <taxon>Kineosporiales</taxon>
        <taxon>Kineosporiaceae</taxon>
        <taxon>Kineosporia</taxon>
    </lineage>
</organism>
<dbReference type="PANTHER" id="PTHR30290:SF9">
    <property type="entry name" value="OLIGOPEPTIDE-BINDING PROTEIN APPA"/>
    <property type="match status" value="1"/>
</dbReference>
<evidence type="ECO:0000256" key="2">
    <source>
        <dbReference type="ARBA" id="ARBA00022448"/>
    </source>
</evidence>
<feature type="domain" description="Solute-binding protein family 5" evidence="5">
    <location>
        <begin position="81"/>
        <end position="435"/>
    </location>
</feature>
<name>A0ABT9PAP2_9ACTN</name>
<evidence type="ECO:0000256" key="3">
    <source>
        <dbReference type="ARBA" id="ARBA00022729"/>
    </source>
</evidence>
<dbReference type="PANTHER" id="PTHR30290">
    <property type="entry name" value="PERIPLASMIC BINDING COMPONENT OF ABC TRANSPORTER"/>
    <property type="match status" value="1"/>
</dbReference>
<feature type="signal peptide" evidence="4">
    <location>
        <begin position="1"/>
        <end position="20"/>
    </location>
</feature>
<dbReference type="PIRSF" id="PIRSF002741">
    <property type="entry name" value="MppA"/>
    <property type="match status" value="1"/>
</dbReference>
<dbReference type="Gene3D" id="3.40.190.10">
    <property type="entry name" value="Periplasmic binding protein-like II"/>
    <property type="match status" value="1"/>
</dbReference>
<dbReference type="InterPro" id="IPR000914">
    <property type="entry name" value="SBP_5_dom"/>
</dbReference>
<evidence type="ECO:0000256" key="4">
    <source>
        <dbReference type="SAM" id="SignalP"/>
    </source>
</evidence>
<dbReference type="CDD" id="cd08512">
    <property type="entry name" value="PBP2_NikA_DppA_OppA_like_7"/>
    <property type="match status" value="1"/>
</dbReference>
<proteinExistence type="inferred from homology"/>
<dbReference type="RefSeq" id="WP_307248254.1">
    <property type="nucleotide sequence ID" value="NZ_JAUSQZ010000001.1"/>
</dbReference>
<dbReference type="Gene3D" id="3.10.105.10">
    <property type="entry name" value="Dipeptide-binding Protein, Domain 3"/>
    <property type="match status" value="1"/>
</dbReference>
<protein>
    <submittedName>
        <fullName evidence="6">Peptide/nickel transport system substrate-binding protein</fullName>
    </submittedName>
</protein>
<dbReference type="Pfam" id="PF00496">
    <property type="entry name" value="SBP_bac_5"/>
    <property type="match status" value="1"/>
</dbReference>
<comment type="similarity">
    <text evidence="1">Belongs to the bacterial solute-binding protein 5 family.</text>
</comment>
<dbReference type="InterPro" id="IPR030678">
    <property type="entry name" value="Peptide/Ni-bd"/>
</dbReference>
<keyword evidence="2" id="KW-0813">Transport</keyword>
<sequence>MRSRTFLSVGAFFGAAAMLAACSGGSSSASGGSARDQALVIAENEPPASFDPVQADNSTVDEVVIPAYDSLLTYGDDGNLAGVLASDWKVSDDGLTVTLTLRDDVTFHDGAKLTATDVKYTLDRIKTLNIGVASFLTAYDSSEATSDTELTITLSTPDAVFPAALTRVYVVNSALVEKNAGDDQGQSWLATNDAGSGPYQLTQYSSNQSADYEQYADYWQGFTGQAKSVQFQYISDASTQKSALESGDVDVAMDIAPTDWASFDGQAGFTTDKSDTNVVLYTFFNMNDATTKNKALREAIASSYNYQEHIDQILLGAGKKVTGPLPSGMQCATTDVTQPTYDLDKAKQLVADNGLDGTSVTMTYLEATSEMEQAATLLQSNLAEVGIDLKLQAVTYPQYVEMNAKDETRPQLGMIYAFPAFPDASAIMYQNFNSKMIGSQNWGAYDNAEVDKLTDDAQTESDQATRCADYEKAQALVADDVPSINMANAQTVAIMNERVKDFAYRSWHHQTVDVYSIQVS</sequence>
<dbReference type="SUPFAM" id="SSF53850">
    <property type="entry name" value="Periplasmic binding protein-like II"/>
    <property type="match status" value="1"/>
</dbReference>
<dbReference type="EMBL" id="JAUSQZ010000001">
    <property type="protein sequence ID" value="MDP9829763.1"/>
    <property type="molecule type" value="Genomic_DNA"/>
</dbReference>
<accession>A0ABT9PAP2</accession>
<dbReference type="InterPro" id="IPR039424">
    <property type="entry name" value="SBP_5"/>
</dbReference>
<evidence type="ECO:0000313" key="7">
    <source>
        <dbReference type="Proteomes" id="UP001235712"/>
    </source>
</evidence>
<evidence type="ECO:0000259" key="5">
    <source>
        <dbReference type="Pfam" id="PF00496"/>
    </source>
</evidence>
<keyword evidence="3 4" id="KW-0732">Signal</keyword>
<reference evidence="6 7" key="1">
    <citation type="submission" date="2023-07" db="EMBL/GenBank/DDBJ databases">
        <title>Sequencing the genomes of 1000 actinobacteria strains.</title>
        <authorList>
            <person name="Klenk H.-P."/>
        </authorList>
    </citation>
    <scope>NUCLEOTIDE SEQUENCE [LARGE SCALE GENOMIC DNA]</scope>
    <source>
        <strain evidence="6 7">DSM 44388</strain>
    </source>
</reference>
<evidence type="ECO:0000256" key="1">
    <source>
        <dbReference type="ARBA" id="ARBA00005695"/>
    </source>
</evidence>
<dbReference type="Proteomes" id="UP001235712">
    <property type="component" value="Unassembled WGS sequence"/>
</dbReference>
<feature type="chain" id="PRO_5046038617" evidence="4">
    <location>
        <begin position="21"/>
        <end position="520"/>
    </location>
</feature>
<dbReference type="Gene3D" id="3.90.76.10">
    <property type="entry name" value="Dipeptide-binding Protein, Domain 1"/>
    <property type="match status" value="1"/>
</dbReference>
<dbReference type="PROSITE" id="PS51257">
    <property type="entry name" value="PROKAR_LIPOPROTEIN"/>
    <property type="match status" value="1"/>
</dbReference>